<dbReference type="InterPro" id="IPR002347">
    <property type="entry name" value="SDR_fam"/>
</dbReference>
<dbReference type="GO" id="GO:0016491">
    <property type="term" value="F:oxidoreductase activity"/>
    <property type="evidence" value="ECO:0007669"/>
    <property type="project" value="UniProtKB-KW"/>
</dbReference>
<dbReference type="STRING" id="35608.A0A2U1PYP4"/>
<accession>A0A2U1PYP4</accession>
<comment type="caution">
    <text evidence="4">The sequence shown here is derived from an EMBL/GenBank/DDBJ whole genome shotgun (WGS) entry which is preliminary data.</text>
</comment>
<comment type="similarity">
    <text evidence="1">Belongs to the short-chain dehydrogenases/reductases (SDR) family.</text>
</comment>
<organism evidence="4 5">
    <name type="scientific">Artemisia annua</name>
    <name type="common">Sweet wormwood</name>
    <dbReference type="NCBI Taxonomy" id="35608"/>
    <lineage>
        <taxon>Eukaryota</taxon>
        <taxon>Viridiplantae</taxon>
        <taxon>Streptophyta</taxon>
        <taxon>Embryophyta</taxon>
        <taxon>Tracheophyta</taxon>
        <taxon>Spermatophyta</taxon>
        <taxon>Magnoliopsida</taxon>
        <taxon>eudicotyledons</taxon>
        <taxon>Gunneridae</taxon>
        <taxon>Pentapetalae</taxon>
        <taxon>asterids</taxon>
        <taxon>campanulids</taxon>
        <taxon>Asterales</taxon>
        <taxon>Asteraceae</taxon>
        <taxon>Asteroideae</taxon>
        <taxon>Anthemideae</taxon>
        <taxon>Artemisiinae</taxon>
        <taxon>Artemisia</taxon>
    </lineage>
</organism>
<evidence type="ECO:0000256" key="3">
    <source>
        <dbReference type="SAM" id="Phobius"/>
    </source>
</evidence>
<keyword evidence="5" id="KW-1185">Reference proteome</keyword>
<dbReference type="PANTHER" id="PTHR24320:SF227">
    <property type="entry name" value="RETINOL DEHYDROGENASE 11"/>
    <property type="match status" value="1"/>
</dbReference>
<keyword evidence="3" id="KW-0472">Membrane</keyword>
<dbReference type="Pfam" id="PF00106">
    <property type="entry name" value="adh_short"/>
    <property type="match status" value="1"/>
</dbReference>
<keyword evidence="2" id="KW-0560">Oxidoreductase</keyword>
<name>A0A2U1PYP4_ARTAN</name>
<proteinExistence type="inferred from homology"/>
<dbReference type="EMBL" id="PKPP01000591">
    <property type="protein sequence ID" value="PWA90891.1"/>
    <property type="molecule type" value="Genomic_DNA"/>
</dbReference>
<dbReference type="PANTHER" id="PTHR24320">
    <property type="entry name" value="RETINOL DEHYDROGENASE"/>
    <property type="match status" value="1"/>
</dbReference>
<evidence type="ECO:0000256" key="1">
    <source>
        <dbReference type="ARBA" id="ARBA00006484"/>
    </source>
</evidence>
<dbReference type="InterPro" id="IPR036291">
    <property type="entry name" value="NAD(P)-bd_dom_sf"/>
</dbReference>
<reference evidence="4 5" key="1">
    <citation type="journal article" date="2018" name="Mol. Plant">
        <title>The genome of Artemisia annua provides insight into the evolution of Asteraceae family and artemisinin biosynthesis.</title>
        <authorList>
            <person name="Shen Q."/>
            <person name="Zhang L."/>
            <person name="Liao Z."/>
            <person name="Wang S."/>
            <person name="Yan T."/>
            <person name="Shi P."/>
            <person name="Liu M."/>
            <person name="Fu X."/>
            <person name="Pan Q."/>
            <person name="Wang Y."/>
            <person name="Lv Z."/>
            <person name="Lu X."/>
            <person name="Zhang F."/>
            <person name="Jiang W."/>
            <person name="Ma Y."/>
            <person name="Chen M."/>
            <person name="Hao X."/>
            <person name="Li L."/>
            <person name="Tang Y."/>
            <person name="Lv G."/>
            <person name="Zhou Y."/>
            <person name="Sun X."/>
            <person name="Brodelius P.E."/>
            <person name="Rose J.K.C."/>
            <person name="Tang K."/>
        </authorList>
    </citation>
    <scope>NUCLEOTIDE SEQUENCE [LARGE SCALE GENOMIC DNA]</scope>
    <source>
        <strain evidence="5">cv. Huhao1</strain>
        <tissue evidence="4">Leaf</tissue>
    </source>
</reference>
<sequence>MTFKELMEALHFVCTFSFWRMGVLWTFPLIFSYIKLLTQSMFSNRTIYHHCAVSPLPPITSASSTSSKTSSRRLPICIVTGATSGLGAATALALSKEGFCVVLAGRSYDKLSKVMSDIRRQNKEANLEAFQVDLSSFSSIMRFKESIEQWILDSNMHPSIQLLINNAGILATTSRFTTEGHDQMMGTNYIGAFSLTQVLLPLLKNSPVPSRIINVTSFTHRNVSSFRAEKETVSGNSFSGYNSYPFAQIYEYSKLCVLLFSYELHRQFHLTEGSQPISVMVADPGAVKTDIMREVPWYISQTAFFSLQLLGLLQSPEAGVSSMLDAALAHPETSGLYFFGGKGRTLESSALSHDIKLSRELWDTSNDILQDSLLSYNRGSVSYEKAA</sequence>
<dbReference type="Gene3D" id="3.40.50.720">
    <property type="entry name" value="NAD(P)-binding Rossmann-like Domain"/>
    <property type="match status" value="1"/>
</dbReference>
<dbReference type="SUPFAM" id="SSF51735">
    <property type="entry name" value="NAD(P)-binding Rossmann-fold domains"/>
    <property type="match status" value="1"/>
</dbReference>
<evidence type="ECO:0000313" key="5">
    <source>
        <dbReference type="Proteomes" id="UP000245207"/>
    </source>
</evidence>
<dbReference type="PRINTS" id="PR00081">
    <property type="entry name" value="GDHRDH"/>
</dbReference>
<keyword evidence="3" id="KW-1133">Transmembrane helix</keyword>
<feature type="transmembrane region" description="Helical" evidence="3">
    <location>
        <begin position="12"/>
        <end position="34"/>
    </location>
</feature>
<dbReference type="Proteomes" id="UP000245207">
    <property type="component" value="Unassembled WGS sequence"/>
</dbReference>
<evidence type="ECO:0000256" key="2">
    <source>
        <dbReference type="ARBA" id="ARBA00023002"/>
    </source>
</evidence>
<gene>
    <name evidence="4" type="ORF">CTI12_AA096000</name>
</gene>
<dbReference type="AlphaFoldDB" id="A0A2U1PYP4"/>
<protein>
    <submittedName>
        <fullName evidence="4">NAD(P)-binding Rossmann-fold superfamily protein</fullName>
    </submittedName>
</protein>
<evidence type="ECO:0000313" key="4">
    <source>
        <dbReference type="EMBL" id="PWA90891.1"/>
    </source>
</evidence>
<dbReference type="OrthoDB" id="542013at2759"/>
<keyword evidence="3" id="KW-0812">Transmembrane</keyword>